<evidence type="ECO:0008006" key="4">
    <source>
        <dbReference type="Google" id="ProtNLM"/>
    </source>
</evidence>
<dbReference type="RefSeq" id="WP_221219711.1">
    <property type="nucleotide sequence ID" value="NZ_JACHWU010000004.1"/>
</dbReference>
<evidence type="ECO:0000313" key="3">
    <source>
        <dbReference type="Proteomes" id="UP000550714"/>
    </source>
</evidence>
<dbReference type="AlphaFoldDB" id="A0A839S7D7"/>
<protein>
    <recommendedName>
        <fullName evidence="4">LysM domain-containing protein</fullName>
    </recommendedName>
</protein>
<organism evidence="2 3">
    <name type="scientific">Prauserella isguenensis</name>
    <dbReference type="NCBI Taxonomy" id="1470180"/>
    <lineage>
        <taxon>Bacteria</taxon>
        <taxon>Bacillati</taxon>
        <taxon>Actinomycetota</taxon>
        <taxon>Actinomycetes</taxon>
        <taxon>Pseudonocardiales</taxon>
        <taxon>Pseudonocardiaceae</taxon>
        <taxon>Prauserella</taxon>
    </lineage>
</organism>
<dbReference type="Proteomes" id="UP000550714">
    <property type="component" value="Unassembled WGS sequence"/>
</dbReference>
<gene>
    <name evidence="2" type="ORF">FHS23_003673</name>
</gene>
<keyword evidence="3" id="KW-1185">Reference proteome</keyword>
<accession>A0A839S7D7</accession>
<dbReference type="EMBL" id="JACHWU010000004">
    <property type="protein sequence ID" value="MBB3052639.1"/>
    <property type="molecule type" value="Genomic_DNA"/>
</dbReference>
<name>A0A839S7D7_9PSEU</name>
<feature type="signal peptide" evidence="1">
    <location>
        <begin position="1"/>
        <end position="20"/>
    </location>
</feature>
<reference evidence="2 3" key="1">
    <citation type="submission" date="2020-08" db="EMBL/GenBank/DDBJ databases">
        <title>Genomic Encyclopedia of Type Strains, Phase III (KMG-III): the genomes of soil and plant-associated and newly described type strains.</title>
        <authorList>
            <person name="Whitman W."/>
        </authorList>
    </citation>
    <scope>NUCLEOTIDE SEQUENCE [LARGE SCALE GENOMIC DNA]</scope>
    <source>
        <strain evidence="2 3">CECT 8577</strain>
    </source>
</reference>
<keyword evidence="1" id="KW-0732">Signal</keyword>
<proteinExistence type="predicted"/>
<comment type="caution">
    <text evidence="2">The sequence shown here is derived from an EMBL/GenBank/DDBJ whole genome shotgun (WGS) entry which is preliminary data.</text>
</comment>
<evidence type="ECO:0000313" key="2">
    <source>
        <dbReference type="EMBL" id="MBB3052639.1"/>
    </source>
</evidence>
<evidence type="ECO:0000256" key="1">
    <source>
        <dbReference type="SAM" id="SignalP"/>
    </source>
</evidence>
<sequence>MAAGVFSFAVMCGLLANALAATGGSGGTADSVVPADTAVVSIGAGESLWDVAASAAPEADPAAVVSRIRELNDLASGAVRAGTPLVVPVGS</sequence>
<feature type="chain" id="PRO_5032632952" description="LysM domain-containing protein" evidence="1">
    <location>
        <begin position="21"/>
        <end position="91"/>
    </location>
</feature>